<comment type="caution">
    <text evidence="8">The sequence shown here is derived from an EMBL/GenBank/DDBJ whole genome shotgun (WGS) entry which is preliminary data.</text>
</comment>
<dbReference type="SUPFAM" id="SSF103473">
    <property type="entry name" value="MFS general substrate transporter"/>
    <property type="match status" value="1"/>
</dbReference>
<dbReference type="PANTHER" id="PTHR23502">
    <property type="entry name" value="MAJOR FACILITATOR SUPERFAMILY"/>
    <property type="match status" value="1"/>
</dbReference>
<organism evidence="8 9">
    <name type="scientific">Tieghemiomyces parasiticus</name>
    <dbReference type="NCBI Taxonomy" id="78921"/>
    <lineage>
        <taxon>Eukaryota</taxon>
        <taxon>Fungi</taxon>
        <taxon>Fungi incertae sedis</taxon>
        <taxon>Zoopagomycota</taxon>
        <taxon>Kickxellomycotina</taxon>
        <taxon>Dimargaritomycetes</taxon>
        <taxon>Dimargaritales</taxon>
        <taxon>Dimargaritaceae</taxon>
        <taxon>Tieghemiomyces</taxon>
    </lineage>
</organism>
<feature type="transmembrane region" description="Helical" evidence="6">
    <location>
        <begin position="526"/>
        <end position="548"/>
    </location>
</feature>
<keyword evidence="5 6" id="KW-0472">Membrane</keyword>
<evidence type="ECO:0000256" key="4">
    <source>
        <dbReference type="ARBA" id="ARBA00022989"/>
    </source>
</evidence>
<dbReference type="InterPro" id="IPR036259">
    <property type="entry name" value="MFS_trans_sf"/>
</dbReference>
<name>A0A9W8AK16_9FUNG</name>
<dbReference type="InterPro" id="IPR011701">
    <property type="entry name" value="MFS"/>
</dbReference>
<dbReference type="Proteomes" id="UP001150569">
    <property type="component" value="Unassembled WGS sequence"/>
</dbReference>
<feature type="transmembrane region" description="Helical" evidence="6">
    <location>
        <begin position="103"/>
        <end position="124"/>
    </location>
</feature>
<dbReference type="EMBL" id="JANBPT010000030">
    <property type="protein sequence ID" value="KAJ1929594.1"/>
    <property type="molecule type" value="Genomic_DNA"/>
</dbReference>
<feature type="transmembrane region" description="Helical" evidence="6">
    <location>
        <begin position="499"/>
        <end position="520"/>
    </location>
</feature>
<dbReference type="PROSITE" id="PS50850">
    <property type="entry name" value="MFS"/>
    <property type="match status" value="1"/>
</dbReference>
<dbReference type="GO" id="GO:0022857">
    <property type="term" value="F:transmembrane transporter activity"/>
    <property type="evidence" value="ECO:0007669"/>
    <property type="project" value="InterPro"/>
</dbReference>
<dbReference type="PANTHER" id="PTHR23502:SF51">
    <property type="entry name" value="QUINIDINE RESISTANCE PROTEIN 1-RELATED"/>
    <property type="match status" value="1"/>
</dbReference>
<dbReference type="GO" id="GO:0005886">
    <property type="term" value="C:plasma membrane"/>
    <property type="evidence" value="ECO:0007669"/>
    <property type="project" value="TreeGrafter"/>
</dbReference>
<evidence type="ECO:0000313" key="8">
    <source>
        <dbReference type="EMBL" id="KAJ1929594.1"/>
    </source>
</evidence>
<feature type="transmembrane region" description="Helical" evidence="6">
    <location>
        <begin position="171"/>
        <end position="188"/>
    </location>
</feature>
<evidence type="ECO:0000256" key="2">
    <source>
        <dbReference type="ARBA" id="ARBA00022448"/>
    </source>
</evidence>
<dbReference type="InterPro" id="IPR020846">
    <property type="entry name" value="MFS_dom"/>
</dbReference>
<feature type="transmembrane region" description="Helical" evidence="6">
    <location>
        <begin position="360"/>
        <end position="386"/>
    </location>
</feature>
<dbReference type="Pfam" id="PF07690">
    <property type="entry name" value="MFS_1"/>
    <property type="match status" value="1"/>
</dbReference>
<evidence type="ECO:0000256" key="5">
    <source>
        <dbReference type="ARBA" id="ARBA00023136"/>
    </source>
</evidence>
<feature type="transmembrane region" description="Helical" evidence="6">
    <location>
        <begin position="229"/>
        <end position="251"/>
    </location>
</feature>
<evidence type="ECO:0000256" key="1">
    <source>
        <dbReference type="ARBA" id="ARBA00004141"/>
    </source>
</evidence>
<keyword evidence="2" id="KW-0813">Transport</keyword>
<dbReference type="AlphaFoldDB" id="A0A9W8AK16"/>
<accession>A0A9W8AK16</accession>
<reference evidence="8" key="1">
    <citation type="submission" date="2022-07" db="EMBL/GenBank/DDBJ databases">
        <title>Phylogenomic reconstructions and comparative analyses of Kickxellomycotina fungi.</title>
        <authorList>
            <person name="Reynolds N.K."/>
            <person name="Stajich J.E."/>
            <person name="Barry K."/>
            <person name="Grigoriev I.V."/>
            <person name="Crous P."/>
            <person name="Smith M.E."/>
        </authorList>
    </citation>
    <scope>NUCLEOTIDE SEQUENCE</scope>
    <source>
        <strain evidence="8">RSA 861</strain>
    </source>
</reference>
<keyword evidence="3 6" id="KW-0812">Transmembrane</keyword>
<feature type="transmembrane region" description="Helical" evidence="6">
    <location>
        <begin position="328"/>
        <end position="354"/>
    </location>
</feature>
<evidence type="ECO:0000259" key="7">
    <source>
        <dbReference type="PROSITE" id="PS50850"/>
    </source>
</evidence>
<feature type="transmembrane region" description="Helical" evidence="6">
    <location>
        <begin position="438"/>
        <end position="456"/>
    </location>
</feature>
<feature type="transmembrane region" description="Helical" evidence="6">
    <location>
        <begin position="462"/>
        <end position="487"/>
    </location>
</feature>
<feature type="transmembrane region" description="Helical" evidence="6">
    <location>
        <begin position="257"/>
        <end position="279"/>
    </location>
</feature>
<evidence type="ECO:0000313" key="9">
    <source>
        <dbReference type="Proteomes" id="UP001150569"/>
    </source>
</evidence>
<feature type="domain" description="Major facilitator superfamily (MFS) profile" evidence="7">
    <location>
        <begin position="105"/>
        <end position="551"/>
    </location>
</feature>
<keyword evidence="4 6" id="KW-1133">Transmembrane helix</keyword>
<gene>
    <name evidence="8" type="ORF">IWQ60_001024</name>
</gene>
<sequence length="566" mass="61062">MANPVSLSPPRAGIVAPCVSEDSSIISNRTAPRLPEGAVTKTPIGPDISYDSSNPVTAMRKPPSPNDLAGIEVIDFSAASAPAVPALADADLPYTPIGRRTRVAIAAVVSIVGMLCIFASNIYLPAVNSMAADLNTTVGAVSVGVSLFTIGLALGAIVWGPLADQVGRRPAYAAGLLICVLSSIGGALTSSFPILLIMRLLQGMSSSAGFTVGAGSISDIFEVEERGTAMGIFFSGQMLGPVLGTILGAILSEHLGWRWTFWIIVILAGAGFIVMTFMVPETLRVAVARKRQMPLKGLPYNFHLQPPPRFTFQNMNIIPVLPALRLPYVFIPMLNTSLGLGSYYAVNVAISVLLARDYRYSVSTIGMCYIAIGAGSITGALVGGIFAERSFLHRLQCTYDARDLEDIEAARAAGTEKRAPRPLALEDYPFEARLKFQLICAVILPLSVAGYGWAMYYRVHIAVPLVCEFFVGFSVISHFGVLSTYLVDTFTLWSSSMMALANMFRYLSAALWAGVIVMVMDAWGTQWAFTFLGFLCMVSTVLTFVLYFNGQKWRRMYPPTMYLEAK</sequence>
<comment type="subcellular location">
    <subcellularLocation>
        <location evidence="1">Membrane</location>
        <topology evidence="1">Multi-pass membrane protein</topology>
    </subcellularLocation>
</comment>
<evidence type="ECO:0000256" key="6">
    <source>
        <dbReference type="SAM" id="Phobius"/>
    </source>
</evidence>
<dbReference type="Gene3D" id="1.20.1250.20">
    <property type="entry name" value="MFS general substrate transporter like domains"/>
    <property type="match status" value="1"/>
</dbReference>
<evidence type="ECO:0000256" key="3">
    <source>
        <dbReference type="ARBA" id="ARBA00022692"/>
    </source>
</evidence>
<feature type="transmembrane region" description="Helical" evidence="6">
    <location>
        <begin position="136"/>
        <end position="159"/>
    </location>
</feature>
<keyword evidence="9" id="KW-1185">Reference proteome</keyword>
<proteinExistence type="predicted"/>
<dbReference type="OrthoDB" id="440553at2759"/>
<protein>
    <recommendedName>
        <fullName evidence="7">Major facilitator superfamily (MFS) profile domain-containing protein</fullName>
    </recommendedName>
</protein>